<evidence type="ECO:0000256" key="1">
    <source>
        <dbReference type="SAM" id="SignalP"/>
    </source>
</evidence>
<dbReference type="Proteomes" id="UP001228905">
    <property type="component" value="Unassembled WGS sequence"/>
</dbReference>
<organism evidence="2 3">
    <name type="scientific">Caulobacter ginsengisoli</name>
    <dbReference type="NCBI Taxonomy" id="400775"/>
    <lineage>
        <taxon>Bacteria</taxon>
        <taxon>Pseudomonadati</taxon>
        <taxon>Pseudomonadota</taxon>
        <taxon>Alphaproteobacteria</taxon>
        <taxon>Caulobacterales</taxon>
        <taxon>Caulobacteraceae</taxon>
        <taxon>Caulobacter</taxon>
    </lineage>
</organism>
<reference evidence="2 3" key="1">
    <citation type="submission" date="2023-07" db="EMBL/GenBank/DDBJ databases">
        <title>Genomic Encyclopedia of Type Strains, Phase IV (KMG-IV): sequencing the most valuable type-strain genomes for metagenomic binning, comparative biology and taxonomic classification.</title>
        <authorList>
            <person name="Goeker M."/>
        </authorList>
    </citation>
    <scope>NUCLEOTIDE SEQUENCE [LARGE SCALE GENOMIC DNA]</scope>
    <source>
        <strain evidence="2 3">DSM 18695</strain>
    </source>
</reference>
<feature type="signal peptide" evidence="1">
    <location>
        <begin position="1"/>
        <end position="22"/>
    </location>
</feature>
<protein>
    <recommendedName>
        <fullName evidence="4">TonB C-terminal domain-containing protein</fullName>
    </recommendedName>
</protein>
<accession>A0ABU0IY00</accession>
<sequence length="122" mass="12025">MKLAQIGIALMLAASTAAPAFAADAPVVASGEALGGTAGVCIRWGEDRDHVAQAVVVQSTGNVQLDEVIASSVKTMNWPAPGEGYAGQWVGVSLSVGGAPPISTLPNCALLDAPAVPGSTAS</sequence>
<gene>
    <name evidence="2" type="ORF">QO010_004676</name>
</gene>
<feature type="chain" id="PRO_5046903639" description="TonB C-terminal domain-containing protein" evidence="1">
    <location>
        <begin position="23"/>
        <end position="122"/>
    </location>
</feature>
<evidence type="ECO:0000313" key="2">
    <source>
        <dbReference type="EMBL" id="MDQ0466879.1"/>
    </source>
</evidence>
<comment type="caution">
    <text evidence="2">The sequence shown here is derived from an EMBL/GenBank/DDBJ whole genome shotgun (WGS) entry which is preliminary data.</text>
</comment>
<dbReference type="RefSeq" id="WP_307353081.1">
    <property type="nucleotide sequence ID" value="NZ_JAUSVS010000016.1"/>
</dbReference>
<evidence type="ECO:0008006" key="4">
    <source>
        <dbReference type="Google" id="ProtNLM"/>
    </source>
</evidence>
<evidence type="ECO:0000313" key="3">
    <source>
        <dbReference type="Proteomes" id="UP001228905"/>
    </source>
</evidence>
<name>A0ABU0IY00_9CAUL</name>
<keyword evidence="3" id="KW-1185">Reference proteome</keyword>
<dbReference type="EMBL" id="JAUSVS010000016">
    <property type="protein sequence ID" value="MDQ0466879.1"/>
    <property type="molecule type" value="Genomic_DNA"/>
</dbReference>
<proteinExistence type="predicted"/>
<keyword evidence="1" id="KW-0732">Signal</keyword>